<feature type="transmembrane region" description="Helical" evidence="9">
    <location>
        <begin position="101"/>
        <end position="118"/>
    </location>
</feature>
<evidence type="ECO:0000256" key="6">
    <source>
        <dbReference type="ARBA" id="ARBA00022777"/>
    </source>
</evidence>
<dbReference type="EC" id="2.7.13.3" evidence="2"/>
<evidence type="ECO:0000256" key="4">
    <source>
        <dbReference type="ARBA" id="ARBA00022679"/>
    </source>
</evidence>
<dbReference type="InterPro" id="IPR050482">
    <property type="entry name" value="Sensor_HK_TwoCompSys"/>
</dbReference>
<dbReference type="Gene3D" id="1.20.5.1930">
    <property type="match status" value="1"/>
</dbReference>
<feature type="transmembrane region" description="Helical" evidence="9">
    <location>
        <begin position="130"/>
        <end position="148"/>
    </location>
</feature>
<evidence type="ECO:0000256" key="3">
    <source>
        <dbReference type="ARBA" id="ARBA00022553"/>
    </source>
</evidence>
<evidence type="ECO:0000256" key="2">
    <source>
        <dbReference type="ARBA" id="ARBA00012438"/>
    </source>
</evidence>
<evidence type="ECO:0000256" key="8">
    <source>
        <dbReference type="ARBA" id="ARBA00023012"/>
    </source>
</evidence>
<dbReference type="GO" id="GO:0016020">
    <property type="term" value="C:membrane"/>
    <property type="evidence" value="ECO:0007669"/>
    <property type="project" value="InterPro"/>
</dbReference>
<proteinExistence type="predicted"/>
<dbReference type="Proteomes" id="UP000236047">
    <property type="component" value="Unassembled WGS sequence"/>
</dbReference>
<keyword evidence="6 11" id="KW-0418">Kinase</keyword>
<dbReference type="PANTHER" id="PTHR24421:SF10">
    <property type="entry name" value="NITRATE_NITRITE SENSOR PROTEIN NARQ"/>
    <property type="match status" value="1"/>
</dbReference>
<dbReference type="AlphaFoldDB" id="A0A2N8P7X3"/>
<organism evidence="11 12">
    <name type="scientific">Streptomyces noursei</name>
    <name type="common">Streptomyces albulus</name>
    <dbReference type="NCBI Taxonomy" id="1971"/>
    <lineage>
        <taxon>Bacteria</taxon>
        <taxon>Bacillati</taxon>
        <taxon>Actinomycetota</taxon>
        <taxon>Actinomycetes</taxon>
        <taxon>Kitasatosporales</taxon>
        <taxon>Streptomycetaceae</taxon>
        <taxon>Streptomyces</taxon>
    </lineage>
</organism>
<feature type="transmembrane region" description="Helical" evidence="9">
    <location>
        <begin position="72"/>
        <end position="94"/>
    </location>
</feature>
<dbReference type="Pfam" id="PF07730">
    <property type="entry name" value="HisKA_3"/>
    <property type="match status" value="1"/>
</dbReference>
<protein>
    <recommendedName>
        <fullName evidence="2">histidine kinase</fullName>
        <ecNumber evidence="2">2.7.13.3</ecNumber>
    </recommendedName>
</protein>
<dbReference type="EMBL" id="LJSN01000003">
    <property type="protein sequence ID" value="PNE37128.1"/>
    <property type="molecule type" value="Genomic_DNA"/>
</dbReference>
<dbReference type="GO" id="GO:0005524">
    <property type="term" value="F:ATP binding"/>
    <property type="evidence" value="ECO:0007669"/>
    <property type="project" value="UniProtKB-KW"/>
</dbReference>
<keyword evidence="7" id="KW-0067">ATP-binding</keyword>
<keyword evidence="12" id="KW-1185">Reference proteome</keyword>
<evidence type="ECO:0000259" key="10">
    <source>
        <dbReference type="Pfam" id="PF07730"/>
    </source>
</evidence>
<comment type="catalytic activity">
    <reaction evidence="1">
        <text>ATP + protein L-histidine = ADP + protein N-phospho-L-histidine.</text>
        <dbReference type="EC" id="2.7.13.3"/>
    </reaction>
</comment>
<dbReference type="Gene3D" id="3.30.565.10">
    <property type="entry name" value="Histidine kinase-like ATPase, C-terminal domain"/>
    <property type="match status" value="1"/>
</dbReference>
<keyword evidence="8" id="KW-0902">Two-component regulatory system</keyword>
<keyword evidence="3" id="KW-0597">Phosphoprotein</keyword>
<dbReference type="GO" id="GO:0046983">
    <property type="term" value="F:protein dimerization activity"/>
    <property type="evidence" value="ECO:0007669"/>
    <property type="project" value="InterPro"/>
</dbReference>
<keyword evidence="9" id="KW-1133">Transmembrane helix</keyword>
<dbReference type="InterPro" id="IPR011712">
    <property type="entry name" value="Sig_transdc_His_kin_sub3_dim/P"/>
</dbReference>
<dbReference type="InterPro" id="IPR036890">
    <property type="entry name" value="HATPase_C_sf"/>
</dbReference>
<accession>A0A2N8P7X3</accession>
<keyword evidence="9" id="KW-0812">Transmembrane</keyword>
<dbReference type="GO" id="GO:0000155">
    <property type="term" value="F:phosphorelay sensor kinase activity"/>
    <property type="evidence" value="ECO:0007669"/>
    <property type="project" value="InterPro"/>
</dbReference>
<keyword evidence="5" id="KW-0547">Nucleotide-binding</keyword>
<dbReference type="PANTHER" id="PTHR24421">
    <property type="entry name" value="NITRATE/NITRITE SENSOR PROTEIN NARX-RELATED"/>
    <property type="match status" value="1"/>
</dbReference>
<dbReference type="CDD" id="cd16917">
    <property type="entry name" value="HATPase_UhpB-NarQ-NarX-like"/>
    <property type="match status" value="1"/>
</dbReference>
<feature type="domain" description="Signal transduction histidine kinase subgroup 3 dimerisation and phosphoacceptor" evidence="10">
    <location>
        <begin position="179"/>
        <end position="244"/>
    </location>
</feature>
<evidence type="ECO:0000313" key="12">
    <source>
        <dbReference type="Proteomes" id="UP000236047"/>
    </source>
</evidence>
<dbReference type="SUPFAM" id="SSF55874">
    <property type="entry name" value="ATPase domain of HSP90 chaperone/DNA topoisomerase II/histidine kinase"/>
    <property type="match status" value="1"/>
</dbReference>
<feature type="transmembrane region" description="Helical" evidence="9">
    <location>
        <begin position="45"/>
        <end position="66"/>
    </location>
</feature>
<evidence type="ECO:0000256" key="7">
    <source>
        <dbReference type="ARBA" id="ARBA00022840"/>
    </source>
</evidence>
<name>A0A2N8P7X3_STRNR</name>
<evidence type="ECO:0000256" key="1">
    <source>
        <dbReference type="ARBA" id="ARBA00000085"/>
    </source>
</evidence>
<sequence length="389" mass="41322">MSRRERPGSGGSGAPQWIAYGRSALVVLLTFNSVHHGALAAGGRYLALCPAAGVLCGLVVLVRGLPWPTAPLVTTAAVAWWGAPIMPLLLVALFDLAAQRRAWVAVGCSVTALGVNFVRSPEFSLWNPQQYGGTLFLLLAVVGGLWAGHRRRLVRALNAQVEHLRVERELREEAARAAERSRIAAEMHDVLAHRLSLIALHSGVLTTRKDALPAQVGQRLALLRTASTEALADLRDVLGVLRDPDSARAATAPTPVLRGVDTLVEQARAAGQQIAVHLDGRPEQAPATHRLAVHRLVQEALTNVRKHADGAPVTLRIAYRPPATTVEVVNAPGPRSPDAVASGFGLVGLRERVTALGGELHAGPVDSGAWRLAARIPHPSGNEQNGTRT</sequence>
<evidence type="ECO:0000256" key="5">
    <source>
        <dbReference type="ARBA" id="ARBA00022741"/>
    </source>
</evidence>
<keyword evidence="9" id="KW-0472">Membrane</keyword>
<evidence type="ECO:0000256" key="9">
    <source>
        <dbReference type="SAM" id="Phobius"/>
    </source>
</evidence>
<gene>
    <name evidence="11" type="ORF">AOB60_22250</name>
</gene>
<dbReference type="RefSeq" id="WP_102924852.1">
    <property type="nucleotide sequence ID" value="NZ_LJSN01000003.1"/>
</dbReference>
<reference evidence="12" key="1">
    <citation type="submission" date="2015-09" db="EMBL/GenBank/DDBJ databases">
        <authorList>
            <person name="Graham D.E."/>
            <person name="Mahan K.M."/>
            <person name="Klingeman D.M."/>
            <person name="Fida T."/>
            <person name="Giannone R.J."/>
            <person name="Hettich R.L."/>
            <person name="Parry R.J."/>
            <person name="Spain J.C."/>
        </authorList>
    </citation>
    <scope>NUCLEOTIDE SEQUENCE [LARGE SCALE GENOMIC DNA]</scope>
    <source>
        <strain evidence="12">JCM 4701</strain>
    </source>
</reference>
<evidence type="ECO:0000313" key="11">
    <source>
        <dbReference type="EMBL" id="PNE37128.1"/>
    </source>
</evidence>
<comment type="caution">
    <text evidence="11">The sequence shown here is derived from an EMBL/GenBank/DDBJ whole genome shotgun (WGS) entry which is preliminary data.</text>
</comment>
<keyword evidence="4" id="KW-0808">Transferase</keyword>